<evidence type="ECO:0000259" key="5">
    <source>
        <dbReference type="PROSITE" id="PS50931"/>
    </source>
</evidence>
<organism evidence="6">
    <name type="scientific">Xanthomonas arboricola pv. corylina</name>
    <dbReference type="NCBI Taxonomy" id="487821"/>
    <lineage>
        <taxon>Bacteria</taxon>
        <taxon>Pseudomonadati</taxon>
        <taxon>Pseudomonadota</taxon>
        <taxon>Gammaproteobacteria</taxon>
        <taxon>Lysobacterales</taxon>
        <taxon>Lysobacteraceae</taxon>
        <taxon>Xanthomonas</taxon>
    </lineage>
</organism>
<evidence type="ECO:0000256" key="1">
    <source>
        <dbReference type="ARBA" id="ARBA00009437"/>
    </source>
</evidence>
<dbReference type="EMBL" id="HG992338">
    <property type="protein sequence ID" value="CAE6705192.1"/>
    <property type="molecule type" value="Genomic_DNA"/>
</dbReference>
<evidence type="ECO:0000313" key="8">
    <source>
        <dbReference type="Proteomes" id="UP000835287"/>
    </source>
</evidence>
<dbReference type="InterPro" id="IPR000847">
    <property type="entry name" value="LysR_HTH_N"/>
</dbReference>
<dbReference type="Proteomes" id="UP000835287">
    <property type="component" value="Chromosome"/>
</dbReference>
<sequence>MEHPLDIAALADFNLVVIHGGFGSASRASGQPKATLSRRVRSLEESLGVRLVERGGHKLRLTPEGEVLHARTSDPFGEIAQVVEELKAGIGRPRGVLRISAPLLFSHIAMGRIGAAFLRAHPDVQLEVTAEDRLVDLVEDGYDIVIRFNPPTDDKLVGRRFLNDQLVLVAPPDLSRPQAGESAASGIELQVITRIGRKVIPAWKVVDKDGHLCTYLPKPVLWYSTPLLIRNAVLAGAGAAVVPRSAVAEDIANGRVAEWGVVQAPLLEGWVLYASRRLVSPKVTAFVEFLCGHFSKDTL</sequence>
<dbReference type="InterPro" id="IPR058163">
    <property type="entry name" value="LysR-type_TF_proteobact-type"/>
</dbReference>
<dbReference type="GO" id="GO:0003700">
    <property type="term" value="F:DNA-binding transcription factor activity"/>
    <property type="evidence" value="ECO:0007669"/>
    <property type="project" value="InterPro"/>
</dbReference>
<name>A0A8D6UNW8_9XANT</name>
<dbReference type="Proteomes" id="UP000835243">
    <property type="component" value="Chromosome"/>
</dbReference>
<dbReference type="InterPro" id="IPR036390">
    <property type="entry name" value="WH_DNA-bd_sf"/>
</dbReference>
<proteinExistence type="inferred from homology"/>
<keyword evidence="4" id="KW-0804">Transcription</keyword>
<dbReference type="GO" id="GO:0003677">
    <property type="term" value="F:DNA binding"/>
    <property type="evidence" value="ECO:0007669"/>
    <property type="project" value="UniProtKB-KW"/>
</dbReference>
<evidence type="ECO:0000256" key="3">
    <source>
        <dbReference type="ARBA" id="ARBA00023125"/>
    </source>
</evidence>
<dbReference type="SUPFAM" id="SSF53850">
    <property type="entry name" value="Periplasmic binding protein-like II"/>
    <property type="match status" value="1"/>
</dbReference>
<evidence type="ECO:0000256" key="2">
    <source>
        <dbReference type="ARBA" id="ARBA00023015"/>
    </source>
</evidence>
<dbReference type="PROSITE" id="PS50931">
    <property type="entry name" value="HTH_LYSR"/>
    <property type="match status" value="1"/>
</dbReference>
<dbReference type="EMBL" id="HG992338">
    <property type="protein sequence ID" value="CAE6705210.1"/>
    <property type="molecule type" value="Genomic_DNA"/>
</dbReference>
<reference evidence="6 8" key="1">
    <citation type="submission" date="2021-02" db="EMBL/GenBank/DDBJ databases">
        <authorList>
            <person name="Pothier F. J."/>
        </authorList>
    </citation>
    <scope>NUCLEOTIDE SEQUENCE</scope>
    <source>
        <strain evidence="7 8">301</strain>
        <strain evidence="6">CFBP 1159</strain>
    </source>
</reference>
<dbReference type="Pfam" id="PF00126">
    <property type="entry name" value="HTH_1"/>
    <property type="match status" value="1"/>
</dbReference>
<gene>
    <name evidence="6" type="primary">dmlR_2</name>
    <name evidence="7" type="synonym">dmlR_3</name>
    <name evidence="6" type="ORF">CFBP1159_04900</name>
    <name evidence="7" type="ORF">XAC301_05370</name>
</gene>
<dbReference type="Gene3D" id="3.40.190.290">
    <property type="match status" value="1"/>
</dbReference>
<keyword evidence="3" id="KW-0238">DNA-binding</keyword>
<dbReference type="SUPFAM" id="SSF46785">
    <property type="entry name" value="Winged helix' DNA-binding domain"/>
    <property type="match status" value="1"/>
</dbReference>
<keyword evidence="2" id="KW-0805">Transcription regulation</keyword>
<evidence type="ECO:0000256" key="4">
    <source>
        <dbReference type="ARBA" id="ARBA00023163"/>
    </source>
</evidence>
<feature type="domain" description="HTH lysR-type" evidence="5">
    <location>
        <begin position="5"/>
        <end position="62"/>
    </location>
</feature>
<dbReference type="PANTHER" id="PTHR30537">
    <property type="entry name" value="HTH-TYPE TRANSCRIPTIONAL REGULATOR"/>
    <property type="match status" value="1"/>
</dbReference>
<dbReference type="InterPro" id="IPR005119">
    <property type="entry name" value="LysR_subst-bd"/>
</dbReference>
<accession>A0A8D6UNW8</accession>
<dbReference type="AlphaFoldDB" id="A0A8D6UNW8"/>
<dbReference type="EMBL" id="HG992341">
    <property type="protein sequence ID" value="CAE6703257.1"/>
    <property type="molecule type" value="Genomic_DNA"/>
</dbReference>
<dbReference type="InterPro" id="IPR036388">
    <property type="entry name" value="WH-like_DNA-bd_sf"/>
</dbReference>
<dbReference type="Pfam" id="PF03466">
    <property type="entry name" value="LysR_substrate"/>
    <property type="match status" value="1"/>
</dbReference>
<evidence type="ECO:0000313" key="7">
    <source>
        <dbReference type="EMBL" id="CAE6705192.1"/>
    </source>
</evidence>
<dbReference type="Gene3D" id="1.10.10.10">
    <property type="entry name" value="Winged helix-like DNA-binding domain superfamily/Winged helix DNA-binding domain"/>
    <property type="match status" value="1"/>
</dbReference>
<keyword evidence="8" id="KW-1185">Reference proteome</keyword>
<dbReference type="EMBL" id="HG992341">
    <property type="protein sequence ID" value="CAE6703281.1"/>
    <property type="molecule type" value="Genomic_DNA"/>
</dbReference>
<dbReference type="PANTHER" id="PTHR30537:SF5">
    <property type="entry name" value="HTH-TYPE TRANSCRIPTIONAL ACTIVATOR TTDR-RELATED"/>
    <property type="match status" value="1"/>
</dbReference>
<evidence type="ECO:0000313" key="6">
    <source>
        <dbReference type="EMBL" id="CAE6703257.1"/>
    </source>
</evidence>
<protein>
    <submittedName>
        <fullName evidence="6">HTH-type transcriptional regulator DmlR</fullName>
    </submittedName>
</protein>
<comment type="similarity">
    <text evidence="1">Belongs to the LysR transcriptional regulatory family.</text>
</comment>